<dbReference type="EMBL" id="JAKOOW010000078">
    <property type="protein sequence ID" value="MCG6505121.1"/>
    <property type="molecule type" value="Genomic_DNA"/>
</dbReference>
<gene>
    <name evidence="3" type="ORF">MB824_11550</name>
</gene>
<sequence length="188" mass="19250">MKPLFTATALAALLALTACDQANNAAGAASAAETSSATQGDTGAIPAETSVKSRDGSFSIALNSGYADKSQDPAYQPEGSKADNILLLQHSDSEGITVTALRLGQSGDAALDGIETALKARDDLQDLSSSKQNGVLSYSFYSDSDGTTVNESCRIQAAGKELVSICAVSPYADATELEDLLKTVSFGS</sequence>
<evidence type="ECO:0000313" key="3">
    <source>
        <dbReference type="EMBL" id="MCG6505121.1"/>
    </source>
</evidence>
<accession>A0ABS9NSJ2</accession>
<organism evidence="3 4">
    <name type="scientific">Kingella pumchi</name>
    <dbReference type="NCBI Taxonomy" id="2779506"/>
    <lineage>
        <taxon>Bacteria</taxon>
        <taxon>Pseudomonadati</taxon>
        <taxon>Pseudomonadota</taxon>
        <taxon>Betaproteobacteria</taxon>
        <taxon>Neisseriales</taxon>
        <taxon>Neisseriaceae</taxon>
        <taxon>Kingella</taxon>
    </lineage>
</organism>
<evidence type="ECO:0000256" key="2">
    <source>
        <dbReference type="SAM" id="SignalP"/>
    </source>
</evidence>
<evidence type="ECO:0000256" key="1">
    <source>
        <dbReference type="SAM" id="MobiDB-lite"/>
    </source>
</evidence>
<feature type="signal peptide" evidence="2">
    <location>
        <begin position="1"/>
        <end position="22"/>
    </location>
</feature>
<evidence type="ECO:0008006" key="5">
    <source>
        <dbReference type="Google" id="ProtNLM"/>
    </source>
</evidence>
<keyword evidence="2" id="KW-0732">Signal</keyword>
<dbReference type="Proteomes" id="UP001298424">
    <property type="component" value="Unassembled WGS sequence"/>
</dbReference>
<proteinExistence type="predicted"/>
<dbReference type="PROSITE" id="PS51257">
    <property type="entry name" value="PROKAR_LIPOPROTEIN"/>
    <property type="match status" value="1"/>
</dbReference>
<reference evidence="3 4" key="1">
    <citation type="submission" date="2022-02" db="EMBL/GenBank/DDBJ databases">
        <title>Genome sequence data of Kingella unionensis sp. nov. strain CICC 24913 (CCUG 75125).</title>
        <authorList>
            <person name="Xiao M."/>
        </authorList>
    </citation>
    <scope>NUCLEOTIDE SEQUENCE [LARGE SCALE GENOMIC DNA]</scope>
    <source>
        <strain evidence="3 4">CICC 24913</strain>
    </source>
</reference>
<name>A0ABS9NSJ2_9NEIS</name>
<comment type="caution">
    <text evidence="3">The sequence shown here is derived from an EMBL/GenBank/DDBJ whole genome shotgun (WGS) entry which is preliminary data.</text>
</comment>
<dbReference type="RefSeq" id="WP_238748688.1">
    <property type="nucleotide sequence ID" value="NZ_JAKOOW010000078.1"/>
</dbReference>
<feature type="region of interest" description="Disordered" evidence="1">
    <location>
        <begin position="31"/>
        <end position="51"/>
    </location>
</feature>
<feature type="chain" id="PRO_5046978285" description="Lipoprotein" evidence="2">
    <location>
        <begin position="23"/>
        <end position="188"/>
    </location>
</feature>
<protein>
    <recommendedName>
        <fullName evidence="5">Lipoprotein</fullName>
    </recommendedName>
</protein>
<evidence type="ECO:0000313" key="4">
    <source>
        <dbReference type="Proteomes" id="UP001298424"/>
    </source>
</evidence>
<feature type="compositionally biased region" description="Low complexity" evidence="1">
    <location>
        <begin position="31"/>
        <end position="40"/>
    </location>
</feature>
<keyword evidence="4" id="KW-1185">Reference proteome</keyword>